<dbReference type="RefSeq" id="WP_150062015.1">
    <property type="nucleotide sequence ID" value="NZ_JACHII010000002.1"/>
</dbReference>
<dbReference type="Gene3D" id="3.90.79.20">
    <property type="match status" value="1"/>
</dbReference>
<dbReference type="OrthoDB" id="9791656at2"/>
<evidence type="ECO:0000313" key="13">
    <source>
        <dbReference type="Proteomes" id="UP000324065"/>
    </source>
</evidence>
<dbReference type="Proteomes" id="UP000324065">
    <property type="component" value="Unassembled WGS sequence"/>
</dbReference>
<dbReference type="InterPro" id="IPR015376">
    <property type="entry name" value="Znr_NADH_PPase"/>
</dbReference>
<dbReference type="GO" id="GO:0035529">
    <property type="term" value="F:NADH pyrophosphatase activity"/>
    <property type="evidence" value="ECO:0007669"/>
    <property type="project" value="TreeGrafter"/>
</dbReference>
<dbReference type="Pfam" id="PF09296">
    <property type="entry name" value="NUDIX-like"/>
    <property type="match status" value="1"/>
</dbReference>
<evidence type="ECO:0000256" key="10">
    <source>
        <dbReference type="SAM" id="MobiDB-lite"/>
    </source>
</evidence>
<feature type="domain" description="Nudix hydrolase" evidence="11">
    <location>
        <begin position="204"/>
        <end position="332"/>
    </location>
</feature>
<keyword evidence="7" id="KW-0460">Magnesium</keyword>
<dbReference type="EMBL" id="VWPJ01000006">
    <property type="protein sequence ID" value="KAA5606084.1"/>
    <property type="molecule type" value="Genomic_DNA"/>
</dbReference>
<dbReference type="GO" id="GO:0019677">
    <property type="term" value="P:NAD+ catabolic process"/>
    <property type="evidence" value="ECO:0007669"/>
    <property type="project" value="TreeGrafter"/>
</dbReference>
<dbReference type="InterPro" id="IPR050241">
    <property type="entry name" value="NAD-cap_RNA_hydrolase_NudC"/>
</dbReference>
<evidence type="ECO:0000256" key="7">
    <source>
        <dbReference type="ARBA" id="ARBA00022842"/>
    </source>
</evidence>
<dbReference type="GO" id="GO:0110153">
    <property type="term" value="F:RNA NAD-cap (NMN-forming) hydrolase activity"/>
    <property type="evidence" value="ECO:0007669"/>
    <property type="project" value="RHEA"/>
</dbReference>
<protein>
    <recommendedName>
        <fullName evidence="4">NAD(+) diphosphatase</fullName>
        <ecNumber evidence="4">3.6.1.22</ecNumber>
    </recommendedName>
</protein>
<dbReference type="NCBIfam" id="NF001299">
    <property type="entry name" value="PRK00241.1"/>
    <property type="match status" value="1"/>
</dbReference>
<dbReference type="PANTHER" id="PTHR42904">
    <property type="entry name" value="NUDIX HYDROLASE, NUDC SUBFAMILY"/>
    <property type="match status" value="1"/>
</dbReference>
<dbReference type="PROSITE" id="PS00893">
    <property type="entry name" value="NUDIX_BOX"/>
    <property type="match status" value="1"/>
</dbReference>
<reference evidence="12 13" key="1">
    <citation type="submission" date="2019-09" db="EMBL/GenBank/DDBJ databases">
        <title>Genome sequence of Roseospira marina, one of the more divergent members of the non-sulfur purple photosynthetic bacterial family, the Rhodospirillaceae.</title>
        <authorList>
            <person name="Meyer T."/>
            <person name="Kyndt J."/>
        </authorList>
    </citation>
    <scope>NUCLEOTIDE SEQUENCE [LARGE SCALE GENOMIC DNA]</scope>
    <source>
        <strain evidence="12 13">DSM 15113</strain>
    </source>
</reference>
<comment type="cofactor">
    <cofactor evidence="2">
        <name>Zn(2+)</name>
        <dbReference type="ChEBI" id="CHEBI:29105"/>
    </cofactor>
</comment>
<comment type="catalytic activity">
    <reaction evidence="9">
        <text>a 5'-end NAD(+)-phospho-ribonucleoside in mRNA + H2O = a 5'-end phospho-adenosine-phospho-ribonucleoside in mRNA + beta-nicotinamide D-ribonucleotide + 2 H(+)</text>
        <dbReference type="Rhea" id="RHEA:60876"/>
        <dbReference type="Rhea" id="RHEA-COMP:15698"/>
        <dbReference type="Rhea" id="RHEA-COMP:15719"/>
        <dbReference type="ChEBI" id="CHEBI:14649"/>
        <dbReference type="ChEBI" id="CHEBI:15377"/>
        <dbReference type="ChEBI" id="CHEBI:15378"/>
        <dbReference type="ChEBI" id="CHEBI:144029"/>
        <dbReference type="ChEBI" id="CHEBI:144051"/>
    </reaction>
    <physiologicalReaction direction="left-to-right" evidence="9">
        <dbReference type="Rhea" id="RHEA:60877"/>
    </physiologicalReaction>
</comment>
<dbReference type="InterPro" id="IPR049734">
    <property type="entry name" value="NudC-like_C"/>
</dbReference>
<comment type="similarity">
    <text evidence="3">Belongs to the Nudix hydrolase family. NudC subfamily.</text>
</comment>
<dbReference type="CDD" id="cd03429">
    <property type="entry name" value="NUDIX_NADH_pyrophosphatase_Nudt13"/>
    <property type="match status" value="1"/>
</dbReference>
<proteinExistence type="inferred from homology"/>
<keyword evidence="13" id="KW-1185">Reference proteome</keyword>
<dbReference type="PANTHER" id="PTHR42904:SF6">
    <property type="entry name" value="NAD-CAPPED RNA HYDROLASE NUDT12"/>
    <property type="match status" value="1"/>
</dbReference>
<feature type="compositionally biased region" description="Basic residues" evidence="10">
    <location>
        <begin position="7"/>
        <end position="16"/>
    </location>
</feature>
<evidence type="ECO:0000256" key="8">
    <source>
        <dbReference type="ARBA" id="ARBA00023027"/>
    </source>
</evidence>
<dbReference type="Pfam" id="PF00293">
    <property type="entry name" value="NUDIX"/>
    <property type="match status" value="1"/>
</dbReference>
<dbReference type="EC" id="3.6.1.22" evidence="4"/>
<dbReference type="AlphaFoldDB" id="A0A5M6ICT0"/>
<dbReference type="SUPFAM" id="SSF55811">
    <property type="entry name" value="Nudix"/>
    <property type="match status" value="1"/>
</dbReference>
<evidence type="ECO:0000256" key="9">
    <source>
        <dbReference type="ARBA" id="ARBA00023679"/>
    </source>
</evidence>
<gene>
    <name evidence="12" type="primary">nudC</name>
    <name evidence="12" type="ORF">F1188_08740</name>
</gene>
<comment type="caution">
    <text evidence="12">The sequence shown here is derived from an EMBL/GenBank/DDBJ whole genome shotgun (WGS) entry which is preliminary data.</text>
</comment>
<dbReference type="Gene3D" id="3.90.79.10">
    <property type="entry name" value="Nucleoside Triphosphate Pyrophosphohydrolase"/>
    <property type="match status" value="1"/>
</dbReference>
<dbReference type="GO" id="GO:0046872">
    <property type="term" value="F:metal ion binding"/>
    <property type="evidence" value="ECO:0007669"/>
    <property type="project" value="UniProtKB-KW"/>
</dbReference>
<dbReference type="PROSITE" id="PS51462">
    <property type="entry name" value="NUDIX"/>
    <property type="match status" value="1"/>
</dbReference>
<name>A0A5M6ICT0_9PROT</name>
<dbReference type="GO" id="GO:0005829">
    <property type="term" value="C:cytosol"/>
    <property type="evidence" value="ECO:0007669"/>
    <property type="project" value="TreeGrafter"/>
</dbReference>
<sequence>MDALSHPQRHTPKPPLRHPLSPPLTETTRAALDGLSYTGAPLDRAEPLRTDTARLAALRADPSSRLVLVWRDRVLIDGTEDEAAPALVTAPGTWSGPTPDLAPEEEVLLGLDTDGTAWFALQLPQGPESEDDLGPHTGLGGQFLPLRTVGPTLPGPEATLLAQALGVLGWHRRHRFCGACGALCESVDAGYRRRCTTCGADHFPRTDPAVIMLIHHGRGAQARCLLGHGPRLPSGMISTLAGFVEPGETLEEAVRREVHEEAGIRVGRVAYGASQPWPFPASLMLGFHGEALTTDIVIDPRELDHAGWYTRAEVASFMQGEGSDGPAPWRLPRADSLGRRLILGWLKGDPFDE</sequence>
<dbReference type="InterPro" id="IPR000086">
    <property type="entry name" value="NUDIX_hydrolase_dom"/>
</dbReference>
<dbReference type="InterPro" id="IPR020084">
    <property type="entry name" value="NUDIX_hydrolase_CS"/>
</dbReference>
<comment type="cofactor">
    <cofactor evidence="1">
        <name>Mg(2+)</name>
        <dbReference type="ChEBI" id="CHEBI:18420"/>
    </cofactor>
</comment>
<keyword evidence="8" id="KW-0520">NAD</keyword>
<evidence type="ECO:0000256" key="2">
    <source>
        <dbReference type="ARBA" id="ARBA00001947"/>
    </source>
</evidence>
<dbReference type="GO" id="GO:0006742">
    <property type="term" value="P:NADP+ catabolic process"/>
    <property type="evidence" value="ECO:0007669"/>
    <property type="project" value="TreeGrafter"/>
</dbReference>
<accession>A0A5M6ICT0</accession>
<evidence type="ECO:0000256" key="1">
    <source>
        <dbReference type="ARBA" id="ARBA00001946"/>
    </source>
</evidence>
<keyword evidence="6 12" id="KW-0378">Hydrolase</keyword>
<evidence type="ECO:0000256" key="3">
    <source>
        <dbReference type="ARBA" id="ARBA00009595"/>
    </source>
</evidence>
<keyword evidence="5" id="KW-0479">Metal-binding</keyword>
<evidence type="ECO:0000259" key="11">
    <source>
        <dbReference type="PROSITE" id="PS51462"/>
    </source>
</evidence>
<dbReference type="InterPro" id="IPR015375">
    <property type="entry name" value="NADH_PPase-like_N"/>
</dbReference>
<evidence type="ECO:0000256" key="6">
    <source>
        <dbReference type="ARBA" id="ARBA00022801"/>
    </source>
</evidence>
<dbReference type="InterPro" id="IPR015797">
    <property type="entry name" value="NUDIX_hydrolase-like_dom_sf"/>
</dbReference>
<dbReference type="Pfam" id="PF09297">
    <property type="entry name" value="Zn_ribbon_NUD"/>
    <property type="match status" value="1"/>
</dbReference>
<evidence type="ECO:0000256" key="5">
    <source>
        <dbReference type="ARBA" id="ARBA00022723"/>
    </source>
</evidence>
<organism evidence="12 13">
    <name type="scientific">Roseospira marina</name>
    <dbReference type="NCBI Taxonomy" id="140057"/>
    <lineage>
        <taxon>Bacteria</taxon>
        <taxon>Pseudomonadati</taxon>
        <taxon>Pseudomonadota</taxon>
        <taxon>Alphaproteobacteria</taxon>
        <taxon>Rhodospirillales</taxon>
        <taxon>Rhodospirillaceae</taxon>
        <taxon>Roseospira</taxon>
    </lineage>
</organism>
<evidence type="ECO:0000313" key="12">
    <source>
        <dbReference type="EMBL" id="KAA5606084.1"/>
    </source>
</evidence>
<evidence type="ECO:0000256" key="4">
    <source>
        <dbReference type="ARBA" id="ARBA00012381"/>
    </source>
</evidence>
<feature type="region of interest" description="Disordered" evidence="10">
    <location>
        <begin position="1"/>
        <end position="23"/>
    </location>
</feature>